<evidence type="ECO:0000313" key="3">
    <source>
        <dbReference type="Proteomes" id="UP000640786"/>
    </source>
</evidence>
<protein>
    <submittedName>
        <fullName evidence="2">Sugar nucleotide-binding protein</fullName>
    </submittedName>
</protein>
<organism evidence="2 3">
    <name type="scientific">Psychrobacillus faecigallinarum</name>
    <dbReference type="NCBI Taxonomy" id="2762235"/>
    <lineage>
        <taxon>Bacteria</taxon>
        <taxon>Bacillati</taxon>
        <taxon>Bacillota</taxon>
        <taxon>Bacilli</taxon>
        <taxon>Bacillales</taxon>
        <taxon>Bacillaceae</taxon>
        <taxon>Psychrobacillus</taxon>
    </lineage>
</organism>
<reference evidence="2 3" key="1">
    <citation type="submission" date="2020-08" db="EMBL/GenBank/DDBJ databases">
        <title>A Genomic Blueprint of the Chicken Gut Microbiome.</title>
        <authorList>
            <person name="Gilroy R."/>
            <person name="Ravi A."/>
            <person name="Getino M."/>
            <person name="Pursley I."/>
            <person name="Horton D.L."/>
            <person name="Alikhan N.-F."/>
            <person name="Baker D."/>
            <person name="Gharbi K."/>
            <person name="Hall N."/>
            <person name="Watson M."/>
            <person name="Adriaenssens E.M."/>
            <person name="Foster-Nyarko E."/>
            <person name="Jarju S."/>
            <person name="Secka A."/>
            <person name="Antonio M."/>
            <person name="Oren A."/>
            <person name="Chaudhuri R."/>
            <person name="La Ragione R.M."/>
            <person name="Hildebrand F."/>
            <person name="Pallen M.J."/>
        </authorList>
    </citation>
    <scope>NUCLEOTIDE SEQUENCE [LARGE SCALE GENOMIC DNA]</scope>
    <source>
        <strain evidence="2 3">Sa2BUA9</strain>
    </source>
</reference>
<dbReference type="Pfam" id="PF04321">
    <property type="entry name" value="RmlD_sub_bind"/>
    <property type="match status" value="1"/>
</dbReference>
<dbReference type="EMBL" id="JACSQO010000001">
    <property type="protein sequence ID" value="MBD7942591.1"/>
    <property type="molecule type" value="Genomic_DNA"/>
</dbReference>
<feature type="domain" description="RmlD-like substrate binding" evidence="1">
    <location>
        <begin position="1"/>
        <end position="241"/>
    </location>
</feature>
<dbReference type="Gene3D" id="3.40.50.720">
    <property type="entry name" value="NAD(P)-binding Rossmann-like Domain"/>
    <property type="match status" value="1"/>
</dbReference>
<dbReference type="SUPFAM" id="SSF51735">
    <property type="entry name" value="NAD(P)-binding Rossmann-fold domains"/>
    <property type="match status" value="1"/>
</dbReference>
<sequence>MKILILGATGFLGSTLYRRALEDDSLTVVGTSRSLKNEINLMHVNVTDKPSIVQAIKKSMPDVVIWCLMSMEAEDQLIHVGLKNVLEELESTTKLIFVSTDAVFVEGKGSYKELDPTGLLPKEARLVVYVNAKHAGESYVMNTHPNHVIIRTGPLYGDMNKLDNRTDQIIKNIKDDKPFHAWANVYRSFVNVDDLSNAILELAKNDVTGILHAGPLKKDSYYSFYKKRLEQLGLDSPLFLPKMVSQEESPYLSFDTSLNTEKIHQLLSTNFRII</sequence>
<dbReference type="Gene3D" id="3.90.25.10">
    <property type="entry name" value="UDP-galactose 4-epimerase, domain 1"/>
    <property type="match status" value="1"/>
</dbReference>
<dbReference type="InterPro" id="IPR029903">
    <property type="entry name" value="RmlD-like-bd"/>
</dbReference>
<dbReference type="InterPro" id="IPR036291">
    <property type="entry name" value="NAD(P)-bd_dom_sf"/>
</dbReference>
<dbReference type="Proteomes" id="UP000640786">
    <property type="component" value="Unassembled WGS sequence"/>
</dbReference>
<dbReference type="PANTHER" id="PTHR43242:SF1">
    <property type="entry name" value="NAD(P)-BINDING ROSSMANN-FOLD SUPERFAMILY PROTEIN"/>
    <property type="match status" value="1"/>
</dbReference>
<accession>A0ABR8R4B3</accession>
<proteinExistence type="predicted"/>
<evidence type="ECO:0000259" key="1">
    <source>
        <dbReference type="Pfam" id="PF04321"/>
    </source>
</evidence>
<dbReference type="RefSeq" id="WP_191696350.1">
    <property type="nucleotide sequence ID" value="NZ_JACSQO010000001.1"/>
</dbReference>
<evidence type="ECO:0000313" key="2">
    <source>
        <dbReference type="EMBL" id="MBD7942591.1"/>
    </source>
</evidence>
<name>A0ABR8R4B3_9BACI</name>
<gene>
    <name evidence="2" type="ORF">H9650_00570</name>
</gene>
<keyword evidence="3" id="KW-1185">Reference proteome</keyword>
<comment type="caution">
    <text evidence="2">The sequence shown here is derived from an EMBL/GenBank/DDBJ whole genome shotgun (WGS) entry which is preliminary data.</text>
</comment>
<dbReference type="PANTHER" id="PTHR43242">
    <property type="entry name" value="NAD(P)-BINDING ROSSMANN-FOLD SUPERFAMILY PROTEIN"/>
    <property type="match status" value="1"/>
</dbReference>